<protein>
    <recommendedName>
        <fullName evidence="3">ShKT domain-containing protein</fullName>
    </recommendedName>
</protein>
<name>A0A0D3K5E8_EMIH1</name>
<evidence type="ECO:0000313" key="4">
    <source>
        <dbReference type="EnsemblProtists" id="EOD30983"/>
    </source>
</evidence>
<evidence type="ECO:0000256" key="1">
    <source>
        <dbReference type="SAM" id="MobiDB-lite"/>
    </source>
</evidence>
<dbReference type="InterPro" id="IPR003582">
    <property type="entry name" value="ShKT_dom"/>
</dbReference>
<keyword evidence="2" id="KW-0732">Signal</keyword>
<feature type="domain" description="ShKT" evidence="3">
    <location>
        <begin position="218"/>
        <end position="251"/>
    </location>
</feature>
<feature type="domain" description="ShKT" evidence="3">
    <location>
        <begin position="176"/>
        <end position="208"/>
    </location>
</feature>
<feature type="signal peptide" evidence="2">
    <location>
        <begin position="1"/>
        <end position="16"/>
    </location>
</feature>
<dbReference type="HOGENOM" id="CLU_790937_0_0_1"/>
<feature type="compositionally biased region" description="Basic and acidic residues" evidence="1">
    <location>
        <begin position="159"/>
        <end position="168"/>
    </location>
</feature>
<organism evidence="4 5">
    <name type="scientific">Emiliania huxleyi (strain CCMP1516)</name>
    <dbReference type="NCBI Taxonomy" id="280463"/>
    <lineage>
        <taxon>Eukaryota</taxon>
        <taxon>Haptista</taxon>
        <taxon>Haptophyta</taxon>
        <taxon>Prymnesiophyceae</taxon>
        <taxon>Isochrysidales</taxon>
        <taxon>Noelaerhabdaceae</taxon>
        <taxon>Emiliania</taxon>
    </lineage>
</organism>
<proteinExistence type="predicted"/>
<dbReference type="SMART" id="SM00254">
    <property type="entry name" value="ShKT"/>
    <property type="match status" value="4"/>
</dbReference>
<sequence>MLVVLAPVFVAQLVTFKCDIADSAKCLQASPLLLLGNETNGADATVWPHGSELLGDLSPSPPPPPPSQPDESEPSSASEFLADSPPLPPPPMPPALPDESEPPLEPPPAECNDSNPACKIWAAKGECAKNPFFMRKNCCWSCRPQSGAVLQSDGANEQHPGKQSEGRPPEVPVAFQCEDRREDCSDRAERGECKSDASVLSDCCQSCDAVASRISKLACVDTFADCQAWARTGECERNPGLMRERCCNACSDIDRFGKDTCPAEADSAACEVRVKQGQCISNPRAIADECCRSCLDWQDGTMHCADTAPTQCGRWAAEGECHANPGFMTQSCCGTCTHPCCADPNCVPPPP</sequence>
<evidence type="ECO:0000259" key="3">
    <source>
        <dbReference type="SMART" id="SM00254"/>
    </source>
</evidence>
<feature type="region of interest" description="Disordered" evidence="1">
    <location>
        <begin position="150"/>
        <end position="171"/>
    </location>
</feature>
<feature type="domain" description="ShKT" evidence="3">
    <location>
        <begin position="110"/>
        <end position="143"/>
    </location>
</feature>
<dbReference type="Proteomes" id="UP000013827">
    <property type="component" value="Unassembled WGS sequence"/>
</dbReference>
<accession>A0A0D3K5E8</accession>
<dbReference type="AlphaFoldDB" id="A0A0D3K5E8"/>
<feature type="domain" description="ShKT" evidence="3">
    <location>
        <begin position="303"/>
        <end position="337"/>
    </location>
</feature>
<dbReference type="KEGG" id="ehx:EMIHUDRAFT_99258"/>
<feature type="chain" id="PRO_5044221422" description="ShKT domain-containing protein" evidence="2">
    <location>
        <begin position="17"/>
        <end position="351"/>
    </location>
</feature>
<dbReference type="Pfam" id="PF01549">
    <property type="entry name" value="ShK"/>
    <property type="match status" value="4"/>
</dbReference>
<evidence type="ECO:0000313" key="5">
    <source>
        <dbReference type="Proteomes" id="UP000013827"/>
    </source>
</evidence>
<feature type="compositionally biased region" description="Low complexity" evidence="1">
    <location>
        <begin position="74"/>
        <end position="84"/>
    </location>
</feature>
<feature type="compositionally biased region" description="Pro residues" evidence="1">
    <location>
        <begin position="85"/>
        <end position="96"/>
    </location>
</feature>
<keyword evidence="5" id="KW-1185">Reference proteome</keyword>
<reference evidence="5" key="1">
    <citation type="journal article" date="2013" name="Nature">
        <title>Pan genome of the phytoplankton Emiliania underpins its global distribution.</title>
        <authorList>
            <person name="Read B.A."/>
            <person name="Kegel J."/>
            <person name="Klute M.J."/>
            <person name="Kuo A."/>
            <person name="Lefebvre S.C."/>
            <person name="Maumus F."/>
            <person name="Mayer C."/>
            <person name="Miller J."/>
            <person name="Monier A."/>
            <person name="Salamov A."/>
            <person name="Young J."/>
            <person name="Aguilar M."/>
            <person name="Claverie J.M."/>
            <person name="Frickenhaus S."/>
            <person name="Gonzalez K."/>
            <person name="Herman E.K."/>
            <person name="Lin Y.C."/>
            <person name="Napier J."/>
            <person name="Ogata H."/>
            <person name="Sarno A.F."/>
            <person name="Shmutz J."/>
            <person name="Schroeder D."/>
            <person name="de Vargas C."/>
            <person name="Verret F."/>
            <person name="von Dassow P."/>
            <person name="Valentin K."/>
            <person name="Van de Peer Y."/>
            <person name="Wheeler G."/>
            <person name="Dacks J.B."/>
            <person name="Delwiche C.F."/>
            <person name="Dyhrman S.T."/>
            <person name="Glockner G."/>
            <person name="John U."/>
            <person name="Richards T."/>
            <person name="Worden A.Z."/>
            <person name="Zhang X."/>
            <person name="Grigoriev I.V."/>
            <person name="Allen A.E."/>
            <person name="Bidle K."/>
            <person name="Borodovsky M."/>
            <person name="Bowler C."/>
            <person name="Brownlee C."/>
            <person name="Cock J.M."/>
            <person name="Elias M."/>
            <person name="Gladyshev V.N."/>
            <person name="Groth M."/>
            <person name="Guda C."/>
            <person name="Hadaegh A."/>
            <person name="Iglesias-Rodriguez M.D."/>
            <person name="Jenkins J."/>
            <person name="Jones B.M."/>
            <person name="Lawson T."/>
            <person name="Leese F."/>
            <person name="Lindquist E."/>
            <person name="Lobanov A."/>
            <person name="Lomsadze A."/>
            <person name="Malik S.B."/>
            <person name="Marsh M.E."/>
            <person name="Mackinder L."/>
            <person name="Mock T."/>
            <person name="Mueller-Roeber B."/>
            <person name="Pagarete A."/>
            <person name="Parker M."/>
            <person name="Probert I."/>
            <person name="Quesneville H."/>
            <person name="Raines C."/>
            <person name="Rensing S.A."/>
            <person name="Riano-Pachon D.M."/>
            <person name="Richier S."/>
            <person name="Rokitta S."/>
            <person name="Shiraiwa Y."/>
            <person name="Soanes D.M."/>
            <person name="van der Giezen M."/>
            <person name="Wahlund T.M."/>
            <person name="Williams B."/>
            <person name="Wilson W."/>
            <person name="Wolfe G."/>
            <person name="Wurch L.L."/>
        </authorList>
    </citation>
    <scope>NUCLEOTIDE SEQUENCE</scope>
</reference>
<dbReference type="RefSeq" id="XP_005783412.1">
    <property type="nucleotide sequence ID" value="XM_005783355.1"/>
</dbReference>
<reference evidence="4" key="2">
    <citation type="submission" date="2024-10" db="UniProtKB">
        <authorList>
            <consortium name="EnsemblProtists"/>
        </authorList>
    </citation>
    <scope>IDENTIFICATION</scope>
</reference>
<feature type="region of interest" description="Disordered" evidence="1">
    <location>
        <begin position="45"/>
        <end position="111"/>
    </location>
</feature>
<dbReference type="PaxDb" id="2903-EOD30983"/>
<feature type="compositionally biased region" description="Pro residues" evidence="1">
    <location>
        <begin position="59"/>
        <end position="68"/>
    </location>
</feature>
<dbReference type="GeneID" id="17276256"/>
<evidence type="ECO:0000256" key="2">
    <source>
        <dbReference type="SAM" id="SignalP"/>
    </source>
</evidence>
<dbReference type="EnsemblProtists" id="EOD30983">
    <property type="protein sequence ID" value="EOD30983"/>
    <property type="gene ID" value="EMIHUDRAFT_99258"/>
</dbReference>